<gene>
    <name evidence="1" type="ORF">METZ01_LOCUS84833</name>
</gene>
<name>A0A381UV26_9ZZZZ</name>
<organism evidence="1">
    <name type="scientific">marine metagenome</name>
    <dbReference type="NCBI Taxonomy" id="408172"/>
    <lineage>
        <taxon>unclassified sequences</taxon>
        <taxon>metagenomes</taxon>
        <taxon>ecological metagenomes</taxon>
    </lineage>
</organism>
<dbReference type="AlphaFoldDB" id="A0A381UV26"/>
<protein>
    <submittedName>
        <fullName evidence="1">Uncharacterized protein</fullName>
    </submittedName>
</protein>
<dbReference type="EMBL" id="UINC01007199">
    <property type="protein sequence ID" value="SVA31979.1"/>
    <property type="molecule type" value="Genomic_DNA"/>
</dbReference>
<sequence length="49" mass="5653">MAVGMSSRSGTRVGYFRSGTREIVDTPDCRVLLPDLLETTRRVRRWLLQ</sequence>
<accession>A0A381UV26</accession>
<reference evidence="1" key="1">
    <citation type="submission" date="2018-05" db="EMBL/GenBank/DDBJ databases">
        <authorList>
            <person name="Lanie J.A."/>
            <person name="Ng W.-L."/>
            <person name="Kazmierczak K.M."/>
            <person name="Andrzejewski T.M."/>
            <person name="Davidsen T.M."/>
            <person name="Wayne K.J."/>
            <person name="Tettelin H."/>
            <person name="Glass J.I."/>
            <person name="Rusch D."/>
            <person name="Podicherti R."/>
            <person name="Tsui H.-C.T."/>
            <person name="Winkler M.E."/>
        </authorList>
    </citation>
    <scope>NUCLEOTIDE SEQUENCE</scope>
</reference>
<evidence type="ECO:0000313" key="1">
    <source>
        <dbReference type="EMBL" id="SVA31979.1"/>
    </source>
</evidence>
<proteinExistence type="predicted"/>
<dbReference type="Gene3D" id="2.40.50.1070">
    <property type="match status" value="1"/>
</dbReference>